<accession>A0AAD4FFH1</accession>
<reference evidence="2" key="1">
    <citation type="submission" date="2021-07" db="EMBL/GenBank/DDBJ databases">
        <title>Genome Resource of American Ginseng Black Spot Pathogen Alternaria panax.</title>
        <authorList>
            <person name="Qiu C."/>
            <person name="Wang W."/>
            <person name="Liu Z."/>
        </authorList>
    </citation>
    <scope>NUCLEOTIDE SEQUENCE</scope>
    <source>
        <strain evidence="2">BNCC115425</strain>
    </source>
</reference>
<keyword evidence="3" id="KW-1185">Reference proteome</keyword>
<gene>
    <name evidence="2" type="ORF">G6011_07381</name>
</gene>
<evidence type="ECO:0000313" key="3">
    <source>
        <dbReference type="Proteomes" id="UP001199106"/>
    </source>
</evidence>
<dbReference type="PANTHER" id="PTHR38790:SF4">
    <property type="entry name" value="2EXR DOMAIN-CONTAINING PROTEIN"/>
    <property type="match status" value="1"/>
</dbReference>
<dbReference type="Proteomes" id="UP001199106">
    <property type="component" value="Unassembled WGS sequence"/>
</dbReference>
<sequence>MACSALDTSATLSRYEHENDRRTQANQVQSPFLCLPAELRNQIYRYTIKHGAINVYPTRASKRTSHALHLLWICRQIRAETVSLFFSTTVFGFETFCKIKTFARNLAPDQLQAIRIIKLLRYALVFCHDLSMFTSLERICVSSIWSDTTDDIVTRFARCRTGKNILKVEFDYGD</sequence>
<organism evidence="2 3">
    <name type="scientific">Alternaria panax</name>
    <dbReference type="NCBI Taxonomy" id="48097"/>
    <lineage>
        <taxon>Eukaryota</taxon>
        <taxon>Fungi</taxon>
        <taxon>Dikarya</taxon>
        <taxon>Ascomycota</taxon>
        <taxon>Pezizomycotina</taxon>
        <taxon>Dothideomycetes</taxon>
        <taxon>Pleosporomycetidae</taxon>
        <taxon>Pleosporales</taxon>
        <taxon>Pleosporineae</taxon>
        <taxon>Pleosporaceae</taxon>
        <taxon>Alternaria</taxon>
        <taxon>Alternaria sect. Panax</taxon>
    </lineage>
</organism>
<dbReference type="InterPro" id="IPR056632">
    <property type="entry name" value="DUF7730"/>
</dbReference>
<feature type="domain" description="DUF7730" evidence="1">
    <location>
        <begin position="60"/>
        <end position="119"/>
    </location>
</feature>
<protein>
    <recommendedName>
        <fullName evidence="1">DUF7730 domain-containing protein</fullName>
    </recommendedName>
</protein>
<dbReference type="EMBL" id="JAANER010000006">
    <property type="protein sequence ID" value="KAG9188676.1"/>
    <property type="molecule type" value="Genomic_DNA"/>
</dbReference>
<evidence type="ECO:0000259" key="1">
    <source>
        <dbReference type="Pfam" id="PF24864"/>
    </source>
</evidence>
<proteinExistence type="predicted"/>
<dbReference type="PANTHER" id="PTHR38790">
    <property type="entry name" value="2EXR DOMAIN-CONTAINING PROTEIN-RELATED"/>
    <property type="match status" value="1"/>
</dbReference>
<evidence type="ECO:0000313" key="2">
    <source>
        <dbReference type="EMBL" id="KAG9188676.1"/>
    </source>
</evidence>
<comment type="caution">
    <text evidence="2">The sequence shown here is derived from an EMBL/GenBank/DDBJ whole genome shotgun (WGS) entry which is preliminary data.</text>
</comment>
<name>A0AAD4FFH1_9PLEO</name>
<dbReference type="Pfam" id="PF24864">
    <property type="entry name" value="DUF7730"/>
    <property type="match status" value="1"/>
</dbReference>
<dbReference type="AlphaFoldDB" id="A0AAD4FFH1"/>